<keyword evidence="5" id="KW-1133">Transmembrane helix</keyword>
<evidence type="ECO:0000256" key="2">
    <source>
        <dbReference type="ARBA" id="ARBA00022670"/>
    </source>
</evidence>
<evidence type="ECO:0000256" key="4">
    <source>
        <dbReference type="ARBA" id="ARBA00022825"/>
    </source>
</evidence>
<dbReference type="SMART" id="SM00228">
    <property type="entry name" value="PDZ"/>
    <property type="match status" value="1"/>
</dbReference>
<dbReference type="Gene3D" id="2.40.10.10">
    <property type="entry name" value="Trypsin-like serine proteases"/>
    <property type="match status" value="2"/>
</dbReference>
<keyword evidence="5" id="KW-0812">Transmembrane</keyword>
<dbReference type="RefSeq" id="WP_065409486.1">
    <property type="nucleotide sequence ID" value="NZ_MAYT01000002.1"/>
</dbReference>
<evidence type="ECO:0000259" key="6">
    <source>
        <dbReference type="SMART" id="SM00228"/>
    </source>
</evidence>
<dbReference type="GO" id="GO:0006508">
    <property type="term" value="P:proteolysis"/>
    <property type="evidence" value="ECO:0007669"/>
    <property type="project" value="UniProtKB-KW"/>
</dbReference>
<reference evidence="8" key="1">
    <citation type="submission" date="2016-05" db="EMBL/GenBank/DDBJ databases">
        <authorList>
            <person name="Liu B."/>
            <person name="Wang J."/>
            <person name="Zhu Y."/>
            <person name="Liu G."/>
            <person name="Chen Q."/>
            <person name="Chen Z."/>
            <person name="Lan J."/>
            <person name="Che J."/>
            <person name="Ge C."/>
            <person name="Shi H."/>
            <person name="Pan Z."/>
            <person name="Liu X."/>
        </authorList>
    </citation>
    <scope>NUCLEOTIDE SEQUENCE [LARGE SCALE GENOMIC DNA]</scope>
    <source>
        <strain evidence="8">FJAT-27215</strain>
    </source>
</reference>
<dbReference type="InterPro" id="IPR009003">
    <property type="entry name" value="Peptidase_S1_PA"/>
</dbReference>
<evidence type="ECO:0000313" key="8">
    <source>
        <dbReference type="Proteomes" id="UP000092578"/>
    </source>
</evidence>
<dbReference type="Gene3D" id="2.30.42.10">
    <property type="match status" value="1"/>
</dbReference>
<feature type="transmembrane region" description="Helical" evidence="5">
    <location>
        <begin position="21"/>
        <end position="41"/>
    </location>
</feature>
<dbReference type="InterPro" id="IPR043504">
    <property type="entry name" value="Peptidase_S1_PA_chymotrypsin"/>
</dbReference>
<name>A0A1B9B7I4_9BACI</name>
<dbReference type="Proteomes" id="UP000092578">
    <property type="component" value="Unassembled WGS sequence"/>
</dbReference>
<dbReference type="SUPFAM" id="SSF50494">
    <property type="entry name" value="Trypsin-like serine proteases"/>
    <property type="match status" value="1"/>
</dbReference>
<proteinExistence type="inferred from homology"/>
<evidence type="ECO:0000256" key="5">
    <source>
        <dbReference type="SAM" id="Phobius"/>
    </source>
</evidence>
<dbReference type="InterPro" id="IPR001940">
    <property type="entry name" value="Peptidase_S1C"/>
</dbReference>
<dbReference type="PANTHER" id="PTHR22939:SF129">
    <property type="entry name" value="SERINE PROTEASE HTRA2, MITOCHONDRIAL"/>
    <property type="match status" value="1"/>
</dbReference>
<organism evidence="7 8">
    <name type="scientific">Pseudobacillus wudalianchiensis</name>
    <dbReference type="NCBI Taxonomy" id="1743143"/>
    <lineage>
        <taxon>Bacteria</taxon>
        <taxon>Bacillati</taxon>
        <taxon>Bacillota</taxon>
        <taxon>Bacilli</taxon>
        <taxon>Bacillales</taxon>
        <taxon>Bacillaceae</taxon>
        <taxon>Pseudobacillus</taxon>
    </lineage>
</organism>
<evidence type="ECO:0000256" key="1">
    <source>
        <dbReference type="ARBA" id="ARBA00010541"/>
    </source>
</evidence>
<comment type="similarity">
    <text evidence="1">Belongs to the peptidase S1C family.</text>
</comment>
<dbReference type="EMBL" id="MAYT01000002">
    <property type="protein sequence ID" value="OCA92070.1"/>
    <property type="molecule type" value="Genomic_DNA"/>
</dbReference>
<dbReference type="SUPFAM" id="SSF50156">
    <property type="entry name" value="PDZ domain-like"/>
    <property type="match status" value="1"/>
</dbReference>
<keyword evidence="8" id="KW-1185">Reference proteome</keyword>
<keyword evidence="5" id="KW-0472">Membrane</keyword>
<dbReference type="Pfam" id="PF13180">
    <property type="entry name" value="PDZ_2"/>
    <property type="match status" value="1"/>
</dbReference>
<evidence type="ECO:0000256" key="3">
    <source>
        <dbReference type="ARBA" id="ARBA00022801"/>
    </source>
</evidence>
<keyword evidence="3" id="KW-0378">Hydrolase</keyword>
<feature type="domain" description="PDZ" evidence="6">
    <location>
        <begin position="300"/>
        <end position="389"/>
    </location>
</feature>
<dbReference type="PANTHER" id="PTHR22939">
    <property type="entry name" value="SERINE PROTEASE FAMILY S1C HTRA-RELATED"/>
    <property type="match status" value="1"/>
</dbReference>
<accession>A0A1B9B7I4</accession>
<comment type="caution">
    <text evidence="7">The sequence shown here is derived from an EMBL/GenBank/DDBJ whole genome shotgun (WGS) entry which is preliminary data.</text>
</comment>
<dbReference type="AlphaFoldDB" id="A0A1B9B7I4"/>
<evidence type="ECO:0000313" key="7">
    <source>
        <dbReference type="EMBL" id="OCA92070.1"/>
    </source>
</evidence>
<keyword evidence="4" id="KW-0720">Serine protease</keyword>
<dbReference type="GO" id="GO:0004252">
    <property type="term" value="F:serine-type endopeptidase activity"/>
    <property type="evidence" value="ECO:0007669"/>
    <property type="project" value="InterPro"/>
</dbReference>
<sequence length="404" mass="43580">MGYYDDDKANGRYQRGPRKSGYFLASLAGLIIGALLVILVLPKLADYNVLPNEQEDKNVQIEPNKEQPKGQEVSLNVTTDVTKAVDKAQDAVVGITNIQSGSFWEGESAQPAGTGSGVIYKKTGDKAYVVTNNHVVQGAQQLEVTLADGTKVPAKLRGTDIWSDLAVVEIDGKNVKKVAEFGDSDALKAGEPVIAIGNPLGLEFSGSVTQGVISGLERAIPVDINGDGEVDWQAEVLQTDAAINPGNSGGALVNIGGQVVGINSMKIAQQSVEGIGLSIPINFAKPIINNLETKGKMVRPAMGVTLRNVNEIPAYHQQETLKLPKNITDGAMVEQVYPNTPASKAGLQEFDVIVQLDNQKIHDILELRKYMYNKKKVGDKMEIHFYRNGKLRKETMTLTSEEAL</sequence>
<dbReference type="PRINTS" id="PR00834">
    <property type="entry name" value="PROTEASES2C"/>
</dbReference>
<gene>
    <name evidence="7" type="ORF">A8F95_18140</name>
</gene>
<keyword evidence="2 7" id="KW-0645">Protease</keyword>
<dbReference type="InterPro" id="IPR001478">
    <property type="entry name" value="PDZ"/>
</dbReference>
<dbReference type="InterPro" id="IPR036034">
    <property type="entry name" value="PDZ_sf"/>
</dbReference>
<protein>
    <submittedName>
        <fullName evidence="7">Serine protease</fullName>
    </submittedName>
</protein>
<dbReference type="Pfam" id="PF13365">
    <property type="entry name" value="Trypsin_2"/>
    <property type="match status" value="1"/>
</dbReference>